<protein>
    <submittedName>
        <fullName evidence="7">DNA recombination protein RmuC</fullName>
    </submittedName>
</protein>
<evidence type="ECO:0000256" key="3">
    <source>
        <dbReference type="ARBA" id="ARBA00023054"/>
    </source>
</evidence>
<evidence type="ECO:0000256" key="4">
    <source>
        <dbReference type="ARBA" id="ARBA00023172"/>
    </source>
</evidence>
<gene>
    <name evidence="7" type="ORF">SAMN05216246_11121</name>
</gene>
<comment type="function">
    <text evidence="1">Involved in DNA recombination.</text>
</comment>
<keyword evidence="3 5" id="KW-0175">Coiled coil</keyword>
<keyword evidence="8" id="KW-1185">Reference proteome</keyword>
<organism evidence="7 8">
    <name type="scientific">Actinomyces denticolens</name>
    <dbReference type="NCBI Taxonomy" id="52767"/>
    <lineage>
        <taxon>Bacteria</taxon>
        <taxon>Bacillati</taxon>
        <taxon>Actinomycetota</taxon>
        <taxon>Actinomycetes</taxon>
        <taxon>Actinomycetales</taxon>
        <taxon>Actinomycetaceae</taxon>
        <taxon>Actinomyces</taxon>
    </lineage>
</organism>
<reference evidence="7 8" key="1">
    <citation type="submission" date="2016-11" db="EMBL/GenBank/DDBJ databases">
        <authorList>
            <person name="Varghese N."/>
            <person name="Submissions S."/>
        </authorList>
    </citation>
    <scope>NUCLEOTIDE SEQUENCE [LARGE SCALE GENOMIC DNA]</scope>
    <source>
        <strain evidence="7 8">PA</strain>
    </source>
</reference>
<dbReference type="Proteomes" id="UP000184390">
    <property type="component" value="Unassembled WGS sequence"/>
</dbReference>
<accession>A0ABY1IFJ0</accession>
<dbReference type="PANTHER" id="PTHR30563">
    <property type="entry name" value="DNA RECOMBINATION PROTEIN RMUC"/>
    <property type="match status" value="1"/>
</dbReference>
<dbReference type="Pfam" id="PF02646">
    <property type="entry name" value="RmuC"/>
    <property type="match status" value="2"/>
</dbReference>
<feature type="region of interest" description="Disordered" evidence="6">
    <location>
        <begin position="219"/>
        <end position="250"/>
    </location>
</feature>
<sequence length="433" mass="45759">MTDIFPLLAALLIGLVLGLLTGAALGNARAIARSTTALTSGDDATSRLRAEAAGWRARAEELESRAQIAEERSDRDGSVLRALAPVRAQLERVGARVEEMERQRAAQHATLTEQLRAGAASEKELRRATTALEAALRSRSARGLWGEVELSRVLEASGMMRHVDFSEQRGLGGLAPAGARGTGGSATGRPDVVVHLPGQAHVAVDAKVPLDSYLRACGLDDSPAEGADEEHADPSRAEGGSGEARAVPSSERRRLLQAHAKALRSHIDALADRHYDRSLEGSPEMVVLFIPAEPILSAALDADPALMDHALDRGVALTTPASLLALLRTCALAWARTAVNEEAAELLALGRTLYQRLDTVADHLTALGKALTRSVSAYNKAVGSVESRLLVTARSFESLGEGLSSPAPISLDDAQVRSFSAPELTAGQDEQDE</sequence>
<evidence type="ECO:0000256" key="6">
    <source>
        <dbReference type="SAM" id="MobiDB-lite"/>
    </source>
</evidence>
<feature type="compositionally biased region" description="Acidic residues" evidence="6">
    <location>
        <begin position="222"/>
        <end position="231"/>
    </location>
</feature>
<name>A0ABY1IFJ0_9ACTO</name>
<evidence type="ECO:0000256" key="5">
    <source>
        <dbReference type="SAM" id="Coils"/>
    </source>
</evidence>
<comment type="similarity">
    <text evidence="2">Belongs to the RmuC family.</text>
</comment>
<comment type="caution">
    <text evidence="7">The sequence shown here is derived from an EMBL/GenBank/DDBJ whole genome shotgun (WGS) entry which is preliminary data.</text>
</comment>
<dbReference type="InterPro" id="IPR003798">
    <property type="entry name" value="DNA_recombination_RmuC"/>
</dbReference>
<keyword evidence="4" id="KW-0233">DNA recombination</keyword>
<evidence type="ECO:0000313" key="7">
    <source>
        <dbReference type="EMBL" id="SHJ09942.1"/>
    </source>
</evidence>
<evidence type="ECO:0000256" key="1">
    <source>
        <dbReference type="ARBA" id="ARBA00003416"/>
    </source>
</evidence>
<evidence type="ECO:0000313" key="8">
    <source>
        <dbReference type="Proteomes" id="UP000184390"/>
    </source>
</evidence>
<feature type="coiled-coil region" evidence="5">
    <location>
        <begin position="45"/>
        <end position="72"/>
    </location>
</feature>
<dbReference type="EMBL" id="FQYL01000011">
    <property type="protein sequence ID" value="SHJ09942.1"/>
    <property type="molecule type" value="Genomic_DNA"/>
</dbReference>
<evidence type="ECO:0000256" key="2">
    <source>
        <dbReference type="ARBA" id="ARBA00009840"/>
    </source>
</evidence>
<proteinExistence type="inferred from homology"/>
<dbReference type="PANTHER" id="PTHR30563:SF0">
    <property type="entry name" value="DNA RECOMBINATION PROTEIN RMUC"/>
    <property type="match status" value="1"/>
</dbReference>
<dbReference type="RefSeq" id="WP_073453698.1">
    <property type="nucleotide sequence ID" value="NZ_FQYL01000011.1"/>
</dbReference>